<protein>
    <submittedName>
        <fullName evidence="1">Uncharacterized protein</fullName>
    </submittedName>
</protein>
<accession>A0A9W8RJU8</accession>
<evidence type="ECO:0000313" key="1">
    <source>
        <dbReference type="EMBL" id="KAJ4245789.1"/>
    </source>
</evidence>
<keyword evidence="2" id="KW-1185">Reference proteome</keyword>
<dbReference type="OrthoDB" id="3758478at2759"/>
<dbReference type="EMBL" id="JAOQAZ010000045">
    <property type="protein sequence ID" value="KAJ4245789.1"/>
    <property type="molecule type" value="Genomic_DNA"/>
</dbReference>
<name>A0A9W8RJU8_9HYPO</name>
<evidence type="ECO:0000313" key="2">
    <source>
        <dbReference type="Proteomes" id="UP001152049"/>
    </source>
</evidence>
<comment type="caution">
    <text evidence="1">The sequence shown here is derived from an EMBL/GenBank/DDBJ whole genome shotgun (WGS) entry which is preliminary data.</text>
</comment>
<reference evidence="1" key="1">
    <citation type="submission" date="2022-09" db="EMBL/GenBank/DDBJ databases">
        <title>Fusarium specimens isolated from Avocado Roots.</title>
        <authorList>
            <person name="Stajich J."/>
            <person name="Roper C."/>
            <person name="Heimlech-Rivalta G."/>
        </authorList>
    </citation>
    <scope>NUCLEOTIDE SEQUENCE</scope>
    <source>
        <strain evidence="1">CF00136</strain>
    </source>
</reference>
<dbReference type="Proteomes" id="UP001152049">
    <property type="component" value="Unassembled WGS sequence"/>
</dbReference>
<proteinExistence type="predicted"/>
<sequence>MATEQTLNNVAKAFINVFDTLEADSHVALRATNCMHTFAPSSVNPPPPMSNQDWTNHLGKLQIIMTGFPITPKEIHVNVSKSQIVIWATAIPKFKEEVKGLKEGDDGEEWNYVGEFMFILNVDDEGKISRIVEFLDSLGTDRARGLMVRAWDNAGAGQKLFEAAESH</sequence>
<gene>
    <name evidence="1" type="ORF">NW762_013913</name>
</gene>
<organism evidence="1 2">
    <name type="scientific">Fusarium torreyae</name>
    <dbReference type="NCBI Taxonomy" id="1237075"/>
    <lineage>
        <taxon>Eukaryota</taxon>
        <taxon>Fungi</taxon>
        <taxon>Dikarya</taxon>
        <taxon>Ascomycota</taxon>
        <taxon>Pezizomycotina</taxon>
        <taxon>Sordariomycetes</taxon>
        <taxon>Hypocreomycetidae</taxon>
        <taxon>Hypocreales</taxon>
        <taxon>Nectriaceae</taxon>
        <taxon>Fusarium</taxon>
    </lineage>
</organism>
<dbReference type="AlphaFoldDB" id="A0A9W8RJU8"/>